<gene>
    <name evidence="4" type="ORF">NCTC10698_04627</name>
</gene>
<accession>A0A8B4S978</accession>
<dbReference type="RefSeq" id="WP_003081243.1">
    <property type="nucleotide sequence ID" value="NZ_BBJZ01000004.1"/>
</dbReference>
<dbReference type="Gene3D" id="2.60.120.600">
    <property type="entry name" value="Domain of unknown function DUF1214, C-terminal domain"/>
    <property type="match status" value="1"/>
</dbReference>
<dbReference type="PANTHER" id="PTHR36509">
    <property type="entry name" value="BLL3101 PROTEIN"/>
    <property type="match status" value="1"/>
</dbReference>
<dbReference type="Gene3D" id="2.60.40.1610">
    <property type="entry name" value="Domain of unknown function DUF1254"/>
    <property type="match status" value="1"/>
</dbReference>
<dbReference type="Proteomes" id="UP000255070">
    <property type="component" value="Unassembled WGS sequence"/>
</dbReference>
<evidence type="ECO:0000259" key="3">
    <source>
        <dbReference type="Pfam" id="PF06863"/>
    </source>
</evidence>
<comment type="caution">
    <text evidence="4">The sequence shown here is derived from an EMBL/GenBank/DDBJ whole genome shotgun (WGS) entry which is preliminary data.</text>
</comment>
<keyword evidence="5" id="KW-1185">Reference proteome</keyword>
<dbReference type="Pfam" id="PF06742">
    <property type="entry name" value="DUF1214"/>
    <property type="match status" value="1"/>
</dbReference>
<evidence type="ECO:0000259" key="2">
    <source>
        <dbReference type="Pfam" id="PF06742"/>
    </source>
</evidence>
<proteinExistence type="predicted"/>
<dbReference type="InterPro" id="IPR037049">
    <property type="entry name" value="DUF1214_C_sf"/>
</dbReference>
<feature type="region of interest" description="Disordered" evidence="1">
    <location>
        <begin position="46"/>
        <end position="77"/>
    </location>
</feature>
<dbReference type="SUPFAM" id="SSF160935">
    <property type="entry name" value="VPA0735-like"/>
    <property type="match status" value="1"/>
</dbReference>
<feature type="domain" description="DUF1214" evidence="2">
    <location>
        <begin position="338"/>
        <end position="445"/>
    </location>
</feature>
<evidence type="ECO:0000313" key="5">
    <source>
        <dbReference type="Proteomes" id="UP000255070"/>
    </source>
</evidence>
<dbReference type="InterPro" id="IPR010679">
    <property type="entry name" value="DUF1254"/>
</dbReference>
<feature type="domain" description="DUF1254" evidence="3">
    <location>
        <begin position="61"/>
        <end position="195"/>
    </location>
</feature>
<organism evidence="4 5">
    <name type="scientific">Comamonas testosteroni</name>
    <name type="common">Pseudomonas testosteroni</name>
    <dbReference type="NCBI Taxonomy" id="285"/>
    <lineage>
        <taxon>Bacteria</taxon>
        <taxon>Pseudomonadati</taxon>
        <taxon>Pseudomonadota</taxon>
        <taxon>Betaproteobacteria</taxon>
        <taxon>Burkholderiales</taxon>
        <taxon>Comamonadaceae</taxon>
        <taxon>Comamonas</taxon>
    </lineage>
</organism>
<dbReference type="EMBL" id="UFXL01000001">
    <property type="protein sequence ID" value="SUY79682.1"/>
    <property type="molecule type" value="Genomic_DNA"/>
</dbReference>
<protein>
    <submittedName>
        <fullName evidence="4">Uncharacterized conserved protein</fullName>
    </submittedName>
</protein>
<dbReference type="GeneID" id="63997274"/>
<reference evidence="4 5" key="1">
    <citation type="submission" date="2018-06" db="EMBL/GenBank/DDBJ databases">
        <authorList>
            <consortium name="Pathogen Informatics"/>
            <person name="Doyle S."/>
        </authorList>
    </citation>
    <scope>NUCLEOTIDE SEQUENCE [LARGE SCALE GENOMIC DNA]</scope>
    <source>
        <strain evidence="4 5">NCTC10698</strain>
    </source>
</reference>
<sequence length="463" mass="50753">MTQSTTTLQQTRQALARSIGQAAFVYGYPLTETYRTCALQTAEQARLRPGSSAGSDVRAPMNTLHHAPRPSTHEDRDVVTPANDLLYSMAWLNLEGGPMLLTIPSSARHPGRYFVLPLYDAYTENFENLGPRNCNPEGETVVLLGPGGQVPASMSHLRAVHCPTHLVWLIGRILAGDESDWPAARALQSEIRLEPAPGTVPQGRPAAIEHWCGDPVDAMAAAFENGEPAQQVAPRFFTNLCQALAEAPGRIEDRGLLAWLGQAGLVPGVPFSWEALDDPTRAGLIEGFADGVQTVAAMGSNRRPRPWTMTTNTGRYGSHFLIRARTAYLGLGALATTEAIYSASHYDTDLEPLNGQQRYVMRFEAGDLPPADAFWSVTLYDSDRFLYPNDIRRHAIGDRTPDLQFGADGSLEIGIGHERPDNSTANWLPAPSGRFYLILRMYYPRDGVQSWRIPALQVQAVHA</sequence>
<dbReference type="AlphaFoldDB" id="A0A8B4S978"/>
<dbReference type="InterPro" id="IPR037050">
    <property type="entry name" value="DUF1254_sf"/>
</dbReference>
<dbReference type="PANTHER" id="PTHR36509:SF2">
    <property type="entry name" value="BLL3101 PROTEIN"/>
    <property type="match status" value="1"/>
</dbReference>
<evidence type="ECO:0000313" key="4">
    <source>
        <dbReference type="EMBL" id="SUY79682.1"/>
    </source>
</evidence>
<dbReference type="Pfam" id="PF06863">
    <property type="entry name" value="DUF1254"/>
    <property type="match status" value="1"/>
</dbReference>
<name>A0A8B4S978_COMTE</name>
<evidence type="ECO:0000256" key="1">
    <source>
        <dbReference type="SAM" id="MobiDB-lite"/>
    </source>
</evidence>
<dbReference type="InterPro" id="IPR010621">
    <property type="entry name" value="DUF1214"/>
</dbReference>